<organism evidence="1 2">
    <name type="scientific">Klebsiella pneumoniae</name>
    <dbReference type="NCBI Taxonomy" id="573"/>
    <lineage>
        <taxon>Bacteria</taxon>
        <taxon>Pseudomonadati</taxon>
        <taxon>Pseudomonadota</taxon>
        <taxon>Gammaproteobacteria</taxon>
        <taxon>Enterobacterales</taxon>
        <taxon>Enterobacteriaceae</taxon>
        <taxon>Klebsiella/Raoultella group</taxon>
        <taxon>Klebsiella</taxon>
        <taxon>Klebsiella pneumoniae complex</taxon>
    </lineage>
</organism>
<dbReference type="EMBL" id="UGNC01000003">
    <property type="protein sequence ID" value="STW38820.1"/>
    <property type="molecule type" value="Genomic_DNA"/>
</dbReference>
<reference evidence="1 2" key="1">
    <citation type="submission" date="2018-06" db="EMBL/GenBank/DDBJ databases">
        <authorList>
            <consortium name="Pathogen Informatics"/>
            <person name="Doyle S."/>
        </authorList>
    </citation>
    <scope>NUCLEOTIDE SEQUENCE [LARGE SCALE GENOMIC DNA]</scope>
    <source>
        <strain evidence="1 2">NCTC9617</strain>
    </source>
</reference>
<dbReference type="Proteomes" id="UP000255167">
    <property type="component" value="Unassembled WGS sequence"/>
</dbReference>
<gene>
    <name evidence="1" type="ORF">NCTC9617_00338</name>
</gene>
<dbReference type="AlphaFoldDB" id="A0A377U3C8"/>
<protein>
    <submittedName>
        <fullName evidence="1">Uncharacterized protein</fullName>
    </submittedName>
</protein>
<evidence type="ECO:0000313" key="1">
    <source>
        <dbReference type="EMBL" id="STW38820.1"/>
    </source>
</evidence>
<proteinExistence type="predicted"/>
<sequence>MHQDTGFDGKNVLNSLTYKDYTRQLGQKLKDE</sequence>
<name>A0A377U3C8_KLEPN</name>
<evidence type="ECO:0000313" key="2">
    <source>
        <dbReference type="Proteomes" id="UP000255167"/>
    </source>
</evidence>
<accession>A0A377U3C8</accession>